<dbReference type="InterPro" id="IPR058840">
    <property type="entry name" value="AAA_SelU"/>
</dbReference>
<organism evidence="3 4">
    <name type="scientific">Sulfitobacter marinus</name>
    <dbReference type="NCBI Taxonomy" id="394264"/>
    <lineage>
        <taxon>Bacteria</taxon>
        <taxon>Pseudomonadati</taxon>
        <taxon>Pseudomonadota</taxon>
        <taxon>Alphaproteobacteria</taxon>
        <taxon>Rhodobacterales</taxon>
        <taxon>Roseobacteraceae</taxon>
        <taxon>Sulfitobacter</taxon>
    </lineage>
</organism>
<dbReference type="InterPro" id="IPR017582">
    <property type="entry name" value="SelU"/>
</dbReference>
<sequence length="348" mass="37907">MKFLCLNDLPDVAACGADTIIDVRSPAEFAHDHIPGAINLPVLSDDERVTVGTIYKQDSAFMARKIGAALVAQNAARHLMGPLADKPGGWQPLVYCWRGGQRSGSFATILDQIGWRVQLLHGGYRSYRRLVVAKVYDTPLPHKLTLISGGTGTAKTRLLHHMAQAGAQVIDLEGLANHRGSLFGVRAGGQPSQKMFETRLAAQLDRMNPARTTWVEAESSKIGARVVPSALWHAMRDAPRIELRAPIAARARFLATAYADLTEDSGRLHGQIDMLRPYHAADVIAAWHELADQGAWEALAAGLMQAHYDPRYAKSMARSVAADQVITLDTLEDSTLAQVAKELTPRVT</sequence>
<dbReference type="PROSITE" id="PS50206">
    <property type="entry name" value="RHODANESE_3"/>
    <property type="match status" value="1"/>
</dbReference>
<dbReference type="Pfam" id="PF26341">
    <property type="entry name" value="AAA_SelU"/>
    <property type="match status" value="1"/>
</dbReference>
<dbReference type="GO" id="GO:0043828">
    <property type="term" value="F:tRNA 2-selenouridine synthase activity"/>
    <property type="evidence" value="ECO:0007669"/>
    <property type="project" value="InterPro"/>
</dbReference>
<dbReference type="SMART" id="SM00450">
    <property type="entry name" value="RHOD"/>
    <property type="match status" value="1"/>
</dbReference>
<evidence type="ECO:0000256" key="1">
    <source>
        <dbReference type="ARBA" id="ARBA00023266"/>
    </source>
</evidence>
<protein>
    <submittedName>
        <fullName evidence="3">tRNA 2-selenouridine synthase</fullName>
    </submittedName>
</protein>
<name>A0A1I6VS50_9RHOB</name>
<dbReference type="AlphaFoldDB" id="A0A1I6VS50"/>
<gene>
    <name evidence="3" type="ORF">SAMN04488040_3532</name>
</gene>
<dbReference type="NCBIfam" id="NF008752">
    <property type="entry name" value="PRK11784.1-4"/>
    <property type="match status" value="1"/>
</dbReference>
<dbReference type="NCBIfam" id="TIGR03167">
    <property type="entry name" value="tRNA_sel_U_synt"/>
    <property type="match status" value="1"/>
</dbReference>
<evidence type="ECO:0000313" key="4">
    <source>
        <dbReference type="Proteomes" id="UP000199239"/>
    </source>
</evidence>
<dbReference type="GO" id="GO:0004792">
    <property type="term" value="F:thiosulfate-cyanide sulfurtransferase activity"/>
    <property type="evidence" value="ECO:0007669"/>
    <property type="project" value="InterPro"/>
</dbReference>
<dbReference type="NCBIfam" id="NF008750">
    <property type="entry name" value="PRK11784.1-2"/>
    <property type="match status" value="1"/>
</dbReference>
<dbReference type="InterPro" id="IPR001307">
    <property type="entry name" value="Thiosulphate_STrfase_CS"/>
</dbReference>
<evidence type="ECO:0000259" key="2">
    <source>
        <dbReference type="PROSITE" id="PS50206"/>
    </source>
</evidence>
<keyword evidence="1" id="KW-0711">Selenium</keyword>
<feature type="domain" description="Rhodanese" evidence="2">
    <location>
        <begin position="14"/>
        <end position="136"/>
    </location>
</feature>
<dbReference type="EMBL" id="FPAJ01000009">
    <property type="protein sequence ID" value="SFT16526.1"/>
    <property type="molecule type" value="Genomic_DNA"/>
</dbReference>
<dbReference type="Pfam" id="PF00581">
    <property type="entry name" value="Rhodanese"/>
    <property type="match status" value="1"/>
</dbReference>
<dbReference type="SUPFAM" id="SSF52821">
    <property type="entry name" value="Rhodanese/Cell cycle control phosphatase"/>
    <property type="match status" value="1"/>
</dbReference>
<dbReference type="OrthoDB" id="9808735at2"/>
<dbReference type="GO" id="GO:0002098">
    <property type="term" value="P:tRNA wobble uridine modification"/>
    <property type="evidence" value="ECO:0007669"/>
    <property type="project" value="InterPro"/>
</dbReference>
<dbReference type="STRING" id="394264.SAMN04488040_3532"/>
<proteinExistence type="predicted"/>
<dbReference type="Proteomes" id="UP000199239">
    <property type="component" value="Unassembled WGS sequence"/>
</dbReference>
<dbReference type="InterPro" id="IPR001763">
    <property type="entry name" value="Rhodanese-like_dom"/>
</dbReference>
<dbReference type="InterPro" id="IPR036873">
    <property type="entry name" value="Rhodanese-like_dom_sf"/>
</dbReference>
<dbReference type="Gene3D" id="3.40.250.10">
    <property type="entry name" value="Rhodanese-like domain"/>
    <property type="match status" value="1"/>
</dbReference>
<evidence type="ECO:0000313" key="3">
    <source>
        <dbReference type="EMBL" id="SFT16526.1"/>
    </source>
</evidence>
<dbReference type="PANTHER" id="PTHR30401:SF0">
    <property type="entry name" value="TRNA 2-SELENOURIDINE SYNTHASE"/>
    <property type="match status" value="1"/>
</dbReference>
<accession>A0A1I6VS50</accession>
<keyword evidence="4" id="KW-1185">Reference proteome</keyword>
<dbReference type="PANTHER" id="PTHR30401">
    <property type="entry name" value="TRNA 2-SELENOURIDINE SYNTHASE"/>
    <property type="match status" value="1"/>
</dbReference>
<dbReference type="RefSeq" id="WP_093917705.1">
    <property type="nucleotide sequence ID" value="NZ_FPAJ01000009.1"/>
</dbReference>
<dbReference type="PROSITE" id="PS00380">
    <property type="entry name" value="RHODANESE_1"/>
    <property type="match status" value="1"/>
</dbReference>
<reference evidence="4" key="1">
    <citation type="submission" date="2016-10" db="EMBL/GenBank/DDBJ databases">
        <authorList>
            <person name="Varghese N."/>
            <person name="Submissions S."/>
        </authorList>
    </citation>
    <scope>NUCLEOTIDE SEQUENCE [LARGE SCALE GENOMIC DNA]</scope>
    <source>
        <strain evidence="4">DSM 23422</strain>
    </source>
</reference>